<dbReference type="EMBL" id="DVLW01000109">
    <property type="protein sequence ID" value="HIT94348.1"/>
    <property type="molecule type" value="Genomic_DNA"/>
</dbReference>
<organism evidence="2 3">
    <name type="scientific">Candidatus Faecivivens stercoripullorum</name>
    <dbReference type="NCBI Taxonomy" id="2840805"/>
    <lineage>
        <taxon>Bacteria</taxon>
        <taxon>Bacillati</taxon>
        <taxon>Bacillota</taxon>
        <taxon>Clostridia</taxon>
        <taxon>Eubacteriales</taxon>
        <taxon>Oscillospiraceae</taxon>
        <taxon>Oscillospiraceae incertae sedis</taxon>
        <taxon>Candidatus Faecivivens</taxon>
    </lineage>
</organism>
<dbReference type="InterPro" id="IPR015943">
    <property type="entry name" value="WD40/YVTN_repeat-like_dom_sf"/>
</dbReference>
<comment type="caution">
    <text evidence="2">The sequence shown here is derived from an EMBL/GenBank/DDBJ whole genome shotgun (WGS) entry which is preliminary data.</text>
</comment>
<feature type="chain" id="PRO_5039724480" evidence="1">
    <location>
        <begin position="22"/>
        <end position="294"/>
    </location>
</feature>
<feature type="signal peptide" evidence="1">
    <location>
        <begin position="1"/>
        <end position="21"/>
    </location>
</feature>
<evidence type="ECO:0000313" key="3">
    <source>
        <dbReference type="Proteomes" id="UP000824160"/>
    </source>
</evidence>
<accession>A0A9D1KQT2</accession>
<name>A0A9D1KQT2_9FIRM</name>
<dbReference type="Gene3D" id="2.130.10.10">
    <property type="entry name" value="YVTN repeat-like/Quinoprotein amine dehydrogenase"/>
    <property type="match status" value="1"/>
</dbReference>
<sequence>MFLKISVVSVFLALISSILSGCSFEQNSEPAVQRLYGIKSVCDAAGTVYFGVYDTLYRWVENEGKAEIAAEDFFYKNERRRIAILDDKVYTVRWDTGMLTVFDPETGETKELTQVFDWIEDGSFCGDIWVYDGQICNVGQNGFSDKAEIRIWSADGQLTQTIPLSVEWVYPLFAYQEYFFYLESNIMGPGYAINLQTGEETYLGIYSPYTIVDGQLAVIEQGVYDENGEYHWKSEGDIYLMDRNGNLTAYPPLEDGVWIELGRYFGKDGTVCRYDEGETEPLLDFGRHTPPAKI</sequence>
<evidence type="ECO:0000256" key="1">
    <source>
        <dbReference type="SAM" id="SignalP"/>
    </source>
</evidence>
<dbReference type="Proteomes" id="UP000824160">
    <property type="component" value="Unassembled WGS sequence"/>
</dbReference>
<feature type="non-terminal residue" evidence="2">
    <location>
        <position position="294"/>
    </location>
</feature>
<dbReference type="AlphaFoldDB" id="A0A9D1KQT2"/>
<keyword evidence="1" id="KW-0732">Signal</keyword>
<proteinExistence type="predicted"/>
<gene>
    <name evidence="2" type="ORF">IAC43_04125</name>
</gene>
<evidence type="ECO:0000313" key="2">
    <source>
        <dbReference type="EMBL" id="HIT94348.1"/>
    </source>
</evidence>
<protein>
    <submittedName>
        <fullName evidence="2">Uncharacterized protein</fullName>
    </submittedName>
</protein>
<reference evidence="2" key="1">
    <citation type="submission" date="2020-10" db="EMBL/GenBank/DDBJ databases">
        <authorList>
            <person name="Gilroy R."/>
        </authorList>
    </citation>
    <scope>NUCLEOTIDE SEQUENCE</scope>
    <source>
        <strain evidence="2">ChiBcec7-5410</strain>
    </source>
</reference>
<dbReference type="PROSITE" id="PS51257">
    <property type="entry name" value="PROKAR_LIPOPROTEIN"/>
    <property type="match status" value="1"/>
</dbReference>
<reference evidence="2" key="2">
    <citation type="journal article" date="2021" name="PeerJ">
        <title>Extensive microbial diversity within the chicken gut microbiome revealed by metagenomics and culture.</title>
        <authorList>
            <person name="Gilroy R."/>
            <person name="Ravi A."/>
            <person name="Getino M."/>
            <person name="Pursley I."/>
            <person name="Horton D.L."/>
            <person name="Alikhan N.F."/>
            <person name="Baker D."/>
            <person name="Gharbi K."/>
            <person name="Hall N."/>
            <person name="Watson M."/>
            <person name="Adriaenssens E.M."/>
            <person name="Foster-Nyarko E."/>
            <person name="Jarju S."/>
            <person name="Secka A."/>
            <person name="Antonio M."/>
            <person name="Oren A."/>
            <person name="Chaudhuri R.R."/>
            <person name="La Ragione R."/>
            <person name="Hildebrand F."/>
            <person name="Pallen M.J."/>
        </authorList>
    </citation>
    <scope>NUCLEOTIDE SEQUENCE</scope>
    <source>
        <strain evidence="2">ChiBcec7-5410</strain>
    </source>
</reference>
<dbReference type="SUPFAM" id="SSF101898">
    <property type="entry name" value="NHL repeat"/>
    <property type="match status" value="1"/>
</dbReference>